<name>A0AAW0CA53_9AGAR</name>
<keyword evidence="2" id="KW-1185">Reference proteome</keyword>
<evidence type="ECO:0000313" key="2">
    <source>
        <dbReference type="Proteomes" id="UP001383192"/>
    </source>
</evidence>
<proteinExistence type="predicted"/>
<organism evidence="1 2">
    <name type="scientific">Paramarasmius palmivorus</name>
    <dbReference type="NCBI Taxonomy" id="297713"/>
    <lineage>
        <taxon>Eukaryota</taxon>
        <taxon>Fungi</taxon>
        <taxon>Dikarya</taxon>
        <taxon>Basidiomycota</taxon>
        <taxon>Agaricomycotina</taxon>
        <taxon>Agaricomycetes</taxon>
        <taxon>Agaricomycetidae</taxon>
        <taxon>Agaricales</taxon>
        <taxon>Marasmiineae</taxon>
        <taxon>Marasmiaceae</taxon>
        <taxon>Paramarasmius</taxon>
    </lineage>
</organism>
<dbReference type="Proteomes" id="UP001383192">
    <property type="component" value="Unassembled WGS sequence"/>
</dbReference>
<gene>
    <name evidence="1" type="ORF">VNI00_011839</name>
</gene>
<reference evidence="1 2" key="1">
    <citation type="submission" date="2024-01" db="EMBL/GenBank/DDBJ databases">
        <title>A draft genome for a cacao thread blight-causing isolate of Paramarasmius palmivorus.</title>
        <authorList>
            <person name="Baruah I.K."/>
            <person name="Bukari Y."/>
            <person name="Amoako-Attah I."/>
            <person name="Meinhardt L.W."/>
            <person name="Bailey B.A."/>
            <person name="Cohen S.P."/>
        </authorList>
    </citation>
    <scope>NUCLEOTIDE SEQUENCE [LARGE SCALE GENOMIC DNA]</scope>
    <source>
        <strain evidence="1 2">GH-12</strain>
    </source>
</reference>
<sequence length="484" mass="54966">MTSQQPPQRPSLKVRETRFGILPHTLLAPIFDALPIEALLKARLTSRLFNDEFQSYKRITFSDERLYGQFFDQKGDIERFRAVQAECEALVSGSSLTLLLSRSHHQPGDLDVFIRAPFAANMTTLLTSTGFRLPLKQADDGEDDTRSLDPFQPCSTDTSLSDLGNGGNGNTTAYNRDLDAGIQRVLTFVNGQNQKIQLIITRTEPIDVILGFYCTAVLNIATANRIVSLYPNTTFVRKEAVYLKKWTAATLRAKTKYEKRGWTSVSMISAEACTNYYHELSSKIRWLGDRHCWTVDFRPIPGIKDDNYASLTVTSWNIQCPAPDSVQLTRTNMHCDFLKKPLTITRESEKKLWTYLCFGTIEPTSLEQALEGLAIGERTAAVRHEKRLDTKRSRAYGPDSVQDEAVRFLRDLYPVLDDVARKDDILREMFNRFRLTRMTYESAPEKLLQPTGHVVTQILQCIEDVKNTGHCDQPWSLQTMAITS</sequence>
<dbReference type="EMBL" id="JAYKXP010000052">
    <property type="protein sequence ID" value="KAK7035546.1"/>
    <property type="molecule type" value="Genomic_DNA"/>
</dbReference>
<protein>
    <recommendedName>
        <fullName evidence="3">F-box domain-containing protein</fullName>
    </recommendedName>
</protein>
<comment type="caution">
    <text evidence="1">The sequence shown here is derived from an EMBL/GenBank/DDBJ whole genome shotgun (WGS) entry which is preliminary data.</text>
</comment>
<dbReference type="AlphaFoldDB" id="A0AAW0CA53"/>
<evidence type="ECO:0000313" key="1">
    <source>
        <dbReference type="EMBL" id="KAK7035546.1"/>
    </source>
</evidence>
<accession>A0AAW0CA53</accession>
<evidence type="ECO:0008006" key="3">
    <source>
        <dbReference type="Google" id="ProtNLM"/>
    </source>
</evidence>